<reference evidence="3 4" key="1">
    <citation type="submission" date="2023-03" db="EMBL/GenBank/DDBJ databases">
        <title>Draft genome sequence of Streptomyces sp. K1PA1 isolated from peat swamp forest in Thailand.</title>
        <authorList>
            <person name="Klaysubun C."/>
            <person name="Duangmal K."/>
        </authorList>
    </citation>
    <scope>NUCLEOTIDE SEQUENCE [LARGE SCALE GENOMIC DNA]</scope>
    <source>
        <strain evidence="3 4">K1PA1</strain>
    </source>
</reference>
<dbReference type="SUPFAM" id="SSF48264">
    <property type="entry name" value="Cytochrome P450"/>
    <property type="match status" value="1"/>
</dbReference>
<evidence type="ECO:0000313" key="3">
    <source>
        <dbReference type="EMBL" id="MDF3301773.1"/>
    </source>
</evidence>
<protein>
    <submittedName>
        <fullName evidence="3">Cytochrome P450</fullName>
    </submittedName>
</protein>
<dbReference type="InterPro" id="IPR036396">
    <property type="entry name" value="Cyt_P450_sf"/>
</dbReference>
<dbReference type="Gene3D" id="1.10.630.10">
    <property type="entry name" value="Cytochrome P450"/>
    <property type="match status" value="1"/>
</dbReference>
<dbReference type="InterPro" id="IPR001128">
    <property type="entry name" value="Cyt_P450"/>
</dbReference>
<keyword evidence="4" id="KW-1185">Reference proteome</keyword>
<evidence type="ECO:0000256" key="1">
    <source>
        <dbReference type="ARBA" id="ARBA00010617"/>
    </source>
</evidence>
<dbReference type="InterPro" id="IPR002397">
    <property type="entry name" value="Cyt_P450_B"/>
</dbReference>
<organism evidence="3 4">
    <name type="scientific">Streptomyces tropicalis</name>
    <dbReference type="NCBI Taxonomy" id="3034234"/>
    <lineage>
        <taxon>Bacteria</taxon>
        <taxon>Bacillati</taxon>
        <taxon>Actinomycetota</taxon>
        <taxon>Actinomycetes</taxon>
        <taxon>Kitasatosporales</taxon>
        <taxon>Streptomycetaceae</taxon>
        <taxon>Streptomyces</taxon>
    </lineage>
</organism>
<dbReference type="PANTHER" id="PTHR46696:SF1">
    <property type="entry name" value="CYTOCHROME P450 YJIB-RELATED"/>
    <property type="match status" value="1"/>
</dbReference>
<dbReference type="RefSeq" id="WP_276111348.1">
    <property type="nucleotide sequence ID" value="NZ_JARJBB010000015.1"/>
</dbReference>
<dbReference type="EMBL" id="JARJBB010000015">
    <property type="protein sequence ID" value="MDF3301773.1"/>
    <property type="molecule type" value="Genomic_DNA"/>
</dbReference>
<dbReference type="Proteomes" id="UP001221150">
    <property type="component" value="Unassembled WGS sequence"/>
</dbReference>
<dbReference type="CDD" id="cd11031">
    <property type="entry name" value="Cyp158A-like"/>
    <property type="match status" value="1"/>
</dbReference>
<comment type="caution">
    <text evidence="3">The sequence shown here is derived from an EMBL/GenBank/DDBJ whole genome shotgun (WGS) entry which is preliminary data.</text>
</comment>
<gene>
    <name evidence="3" type="ORF">P3H78_24730</name>
</gene>
<accession>A0ABT6ABD5</accession>
<evidence type="ECO:0000313" key="4">
    <source>
        <dbReference type="Proteomes" id="UP001221150"/>
    </source>
</evidence>
<dbReference type="PRINTS" id="PR00359">
    <property type="entry name" value="BP450"/>
</dbReference>
<proteinExistence type="inferred from homology"/>
<feature type="region of interest" description="Disordered" evidence="2">
    <location>
        <begin position="1"/>
        <end position="20"/>
    </location>
</feature>
<sequence>MTQEITAPADGATPQPPVRDWPALDLEGTEFDPVLAELMREGPITRIRLPHGEGWAWLVTRYDDVKLITNDPRFSRTEVTRRQVTRLAPHFAPRPGSLAWADQPDHNRLRKPLAGAFTVRAMKRLRPRAQETLDGLVDGVVRDGPPADLVERVLEPFPIAVVSEVMGVPAGDREQVRTWTRQIISLRGGATAADRAKAGMYGWIADTIRARRDSGAEDVLSLLGAAVGRGEISEDEAVGLAGPLQIGGEAVTHNCGQMLFLLLTRPELMARMRERPDGRGPVIDELLRHVPHRSSVGLARVALEDVELHGVRISAGDPVYVSYLAANRDPEVFPDPDRIDPDRDPNPHLAFGNGPHYCTGAVVARLQTELLVGTLLDRLPGLRLAVPADQVAWRRSTMIRGPETLPVRW</sequence>
<comment type="similarity">
    <text evidence="1">Belongs to the cytochrome P450 family.</text>
</comment>
<dbReference type="Pfam" id="PF00067">
    <property type="entry name" value="p450"/>
    <property type="match status" value="1"/>
</dbReference>
<name>A0ABT6ABD5_9ACTN</name>
<evidence type="ECO:0000256" key="2">
    <source>
        <dbReference type="SAM" id="MobiDB-lite"/>
    </source>
</evidence>
<dbReference type="PANTHER" id="PTHR46696">
    <property type="entry name" value="P450, PUTATIVE (EUROFUNG)-RELATED"/>
    <property type="match status" value="1"/>
</dbReference>